<feature type="region of interest" description="Disordered" evidence="1">
    <location>
        <begin position="243"/>
        <end position="287"/>
    </location>
</feature>
<dbReference type="Proteomes" id="UP000095280">
    <property type="component" value="Unplaced"/>
</dbReference>
<dbReference type="WBParaSite" id="maker-uti_cns_0001213-snap-gene-1.16-mRNA-1">
    <property type="protein sequence ID" value="maker-uti_cns_0001213-snap-gene-1.16-mRNA-1"/>
    <property type="gene ID" value="maker-uti_cns_0001213-snap-gene-1.16"/>
</dbReference>
<proteinExistence type="predicted"/>
<accession>A0A1I8GAM4</accession>
<evidence type="ECO:0000313" key="3">
    <source>
        <dbReference type="WBParaSite" id="maker-uti_cns_0001213-snap-gene-1.16-mRNA-1"/>
    </source>
</evidence>
<reference evidence="3" key="1">
    <citation type="submission" date="2016-11" db="UniProtKB">
        <authorList>
            <consortium name="WormBaseParasite"/>
        </authorList>
    </citation>
    <scope>IDENTIFICATION</scope>
</reference>
<evidence type="ECO:0000313" key="2">
    <source>
        <dbReference type="Proteomes" id="UP000095280"/>
    </source>
</evidence>
<organism evidence="2 3">
    <name type="scientific">Macrostomum lignano</name>
    <dbReference type="NCBI Taxonomy" id="282301"/>
    <lineage>
        <taxon>Eukaryota</taxon>
        <taxon>Metazoa</taxon>
        <taxon>Spiralia</taxon>
        <taxon>Lophotrochozoa</taxon>
        <taxon>Platyhelminthes</taxon>
        <taxon>Rhabditophora</taxon>
        <taxon>Macrostomorpha</taxon>
        <taxon>Macrostomida</taxon>
        <taxon>Macrostomidae</taxon>
        <taxon>Macrostomum</taxon>
    </lineage>
</organism>
<name>A0A1I8GAM4_9PLAT</name>
<dbReference type="AlphaFoldDB" id="A0A1I8GAM4"/>
<feature type="compositionally biased region" description="Polar residues" evidence="1">
    <location>
        <begin position="252"/>
        <end position="271"/>
    </location>
</feature>
<sequence length="457" mass="50554">MNGEKSLQMSRRFRAEQITLINDLCKRLGFDINSDVFETDSGLLQLLPLIQARLNELQEEDTYRDVEEITTDSCPVLHPNQLLHTNAYKPSASKPSSDVSAAVHSIMRAMVLSQLRRALSAVVLESSSASSSCLMRRDMSSTVSGQQSSTIIEKSLSPLITEIRSDTLLNEVVTSVVRAASETVQDAESNLSSNAHSKLDYSASCSSVKTSKQKKHEKSANLKNINGILQVEYEYQQFQRLPLPHSRDDNRGTGSLKEQSIVGSTTNCSQRSRSKRLDAADKRRDAMRHGVRVEEVAARLWEATSGLSCSRIQSSNSVSDAPRSEDIMSNSNMEARWGGRTLLEAQATVLLADRGPLSTPVPQHKRCCPRQLAVRQPAQPAVPADAQLNRTRRAEILEHCLQQRQLDAKNPELDRGAFSPFELYNGVTHPLGPSAAPCRPHLLASEQFAAPTDRKWL</sequence>
<feature type="compositionally biased region" description="Basic and acidic residues" evidence="1">
    <location>
        <begin position="275"/>
        <end position="287"/>
    </location>
</feature>
<protein>
    <submittedName>
        <fullName evidence="3">Uncharacterized protein</fullName>
    </submittedName>
</protein>
<evidence type="ECO:0000256" key="1">
    <source>
        <dbReference type="SAM" id="MobiDB-lite"/>
    </source>
</evidence>
<keyword evidence="2" id="KW-1185">Reference proteome</keyword>